<dbReference type="InterPro" id="IPR050131">
    <property type="entry name" value="Peptidase_S8_subtilisin-like"/>
</dbReference>
<evidence type="ECO:0000256" key="7">
    <source>
        <dbReference type="PIRSR" id="PIRSR615500-1"/>
    </source>
</evidence>
<dbReference type="AlphaFoldDB" id="A0A067BWQ7"/>
<evidence type="ECO:0000313" key="12">
    <source>
        <dbReference type="Proteomes" id="UP000030745"/>
    </source>
</evidence>
<feature type="active site" description="Charge relay system" evidence="7 8">
    <location>
        <position position="202"/>
    </location>
</feature>
<dbReference type="OrthoDB" id="206201at2759"/>
<dbReference type="GeneID" id="24136774"/>
<dbReference type="InterPro" id="IPR015500">
    <property type="entry name" value="Peptidase_S8_subtilisin-rel"/>
</dbReference>
<dbReference type="RefSeq" id="XP_012210235.1">
    <property type="nucleotide sequence ID" value="XM_012354845.1"/>
</dbReference>
<evidence type="ECO:0000256" key="8">
    <source>
        <dbReference type="PROSITE-ProRule" id="PRU01240"/>
    </source>
</evidence>
<dbReference type="EMBL" id="KK583374">
    <property type="protein sequence ID" value="KDO19047.1"/>
    <property type="molecule type" value="Genomic_DNA"/>
</dbReference>
<keyword evidence="4 8" id="KW-0720">Serine protease</keyword>
<dbReference type="Gene3D" id="2.80.10.50">
    <property type="match status" value="2"/>
</dbReference>
<evidence type="ECO:0000259" key="10">
    <source>
        <dbReference type="SMART" id="SM00458"/>
    </source>
</evidence>
<dbReference type="CDD" id="cd00161">
    <property type="entry name" value="beta-trefoil_Ricin-like"/>
    <property type="match status" value="1"/>
</dbReference>
<comment type="catalytic activity">
    <reaction evidence="5">
        <text>Hydrolysis of proteins with broad specificity for peptide bonds, and a preference for a large uncharged residue in P1. Hydrolyzes peptide amides.</text>
        <dbReference type="EC" id="3.4.21.62"/>
    </reaction>
</comment>
<dbReference type="SUPFAM" id="SSF50370">
    <property type="entry name" value="Ricin B-like lectins"/>
    <property type="match status" value="2"/>
</dbReference>
<proteinExistence type="inferred from homology"/>
<evidence type="ECO:0000313" key="11">
    <source>
        <dbReference type="EMBL" id="KDO19047.1"/>
    </source>
</evidence>
<feature type="signal peptide" evidence="9">
    <location>
        <begin position="1"/>
        <end position="16"/>
    </location>
</feature>
<keyword evidence="12" id="KW-1185">Reference proteome</keyword>
<dbReference type="InterPro" id="IPR035992">
    <property type="entry name" value="Ricin_B-like_lectins"/>
</dbReference>
<protein>
    <recommendedName>
        <fullName evidence="6">subtilisin</fullName>
        <ecNumber evidence="6">3.4.21.62</ecNumber>
    </recommendedName>
</protein>
<evidence type="ECO:0000256" key="6">
    <source>
        <dbReference type="ARBA" id="ARBA00023619"/>
    </source>
</evidence>
<dbReference type="InterPro" id="IPR000772">
    <property type="entry name" value="Ricin_B_lectin"/>
</dbReference>
<name>A0A067BWQ7_SAPPC</name>
<dbReference type="PRINTS" id="PR00723">
    <property type="entry name" value="SUBTILISIN"/>
</dbReference>
<gene>
    <name evidence="11" type="ORF">SPRG_15001</name>
</gene>
<evidence type="ECO:0000256" key="4">
    <source>
        <dbReference type="ARBA" id="ARBA00022825"/>
    </source>
</evidence>
<dbReference type="PROSITE" id="PS51892">
    <property type="entry name" value="SUBTILASE"/>
    <property type="match status" value="1"/>
</dbReference>
<feature type="chain" id="PRO_5001633802" description="subtilisin" evidence="9">
    <location>
        <begin position="17"/>
        <end position="728"/>
    </location>
</feature>
<evidence type="ECO:0000256" key="9">
    <source>
        <dbReference type="SAM" id="SignalP"/>
    </source>
</evidence>
<organism evidence="11 12">
    <name type="scientific">Saprolegnia parasitica (strain CBS 223.65)</name>
    <dbReference type="NCBI Taxonomy" id="695850"/>
    <lineage>
        <taxon>Eukaryota</taxon>
        <taxon>Sar</taxon>
        <taxon>Stramenopiles</taxon>
        <taxon>Oomycota</taxon>
        <taxon>Saprolegniomycetes</taxon>
        <taxon>Saprolegniales</taxon>
        <taxon>Saprolegniaceae</taxon>
        <taxon>Saprolegnia</taxon>
    </lineage>
</organism>
<evidence type="ECO:0000256" key="1">
    <source>
        <dbReference type="ARBA" id="ARBA00011073"/>
    </source>
</evidence>
<sequence length="728" mass="78013">MKAALIIAAIATAAHAKVASSVLRALEVDGATDVFVRFADSPLESGMITEGATRQDVFEILSERTEEATKSIDDVTKGFETKSLWIVPGTFIKAADQATVDKLAQHRGIKTIEHLPEISLDPVLTQTTADATAAANATIQWGVQTVGAPEVWKHFDGKGVVIGSIDTGARHTHELIKDSWRADRGWYDPYDHSALPEDFDGHGTHTIGTMTGKNGFGVAPGAQWISCRGLYKGTGSSQALLECLQFMICPTRTDGTHPDCSKGAHVINNSWGGKKYHPIYEEAVAALHKAGIIPIFANGNSGPACATTGNPSAYPNVISVGAIGSYDNEPTKLAYFSSKGPATYIDAHNVKQTIVKPTISAPGFFTLSASNSSDSVTVGLAGTSMAAPHVAGVVALMKSANKDLSYNDIYAYLTQTADQEMLEAEPAKWYKRDVNKTVLDGAPNCGGVSDTAWPNNRYGYGRVNVAKILKDGKLAPVTTPAPTSHTPVAMPDPVDAKFCTYKKTVLSDINLVDNLITSVSAEDFCLSLIKDSSNTNAVALRECKGDATQIWKFDTVAKRIVHPQSGFCLTSNAAKLGAGPSVAPCSSGAVSQYFDQCDNVKEKSYVKLITKTNKVISEFYSGVYADWVSDSVNELFVYDNSAKTLQVASNGECLDAFRDGENFGLHTYACDATNGNQKWIIDAGNHKIKHATHSNLCLDVDPTNPTHAAQVWECHNANSNQWIDAVVY</sequence>
<dbReference type="SMART" id="SM00458">
    <property type="entry name" value="RICIN"/>
    <property type="match status" value="2"/>
</dbReference>
<keyword evidence="9" id="KW-0732">Signal</keyword>
<dbReference type="Proteomes" id="UP000030745">
    <property type="component" value="Unassembled WGS sequence"/>
</dbReference>
<dbReference type="Gene3D" id="3.40.50.200">
    <property type="entry name" value="Peptidase S8/S53 domain"/>
    <property type="match status" value="1"/>
</dbReference>
<keyword evidence="2 8" id="KW-0645">Protease</keyword>
<dbReference type="Pfam" id="PF00082">
    <property type="entry name" value="Peptidase_S8"/>
    <property type="match status" value="1"/>
</dbReference>
<dbReference type="SUPFAM" id="SSF52743">
    <property type="entry name" value="Subtilisin-like"/>
    <property type="match status" value="1"/>
</dbReference>
<evidence type="ECO:0000256" key="5">
    <source>
        <dbReference type="ARBA" id="ARBA00023529"/>
    </source>
</evidence>
<dbReference type="InterPro" id="IPR036852">
    <property type="entry name" value="Peptidase_S8/S53_dom_sf"/>
</dbReference>
<evidence type="ECO:0000256" key="2">
    <source>
        <dbReference type="ARBA" id="ARBA00022670"/>
    </source>
</evidence>
<dbReference type="STRING" id="695850.A0A067BWQ7"/>
<evidence type="ECO:0000256" key="3">
    <source>
        <dbReference type="ARBA" id="ARBA00022801"/>
    </source>
</evidence>
<dbReference type="PROSITE" id="PS50231">
    <property type="entry name" value="RICIN_B_LECTIN"/>
    <property type="match status" value="2"/>
</dbReference>
<dbReference type="KEGG" id="spar:SPRG_15001"/>
<accession>A0A067BWQ7</accession>
<dbReference type="EC" id="3.4.21.62" evidence="6"/>
<dbReference type="GO" id="GO:0006508">
    <property type="term" value="P:proteolysis"/>
    <property type="evidence" value="ECO:0007669"/>
    <property type="project" value="UniProtKB-KW"/>
</dbReference>
<dbReference type="PANTHER" id="PTHR43806:SF67">
    <property type="entry name" value="EGF-LIKE DOMAIN-CONTAINING PROTEIN"/>
    <property type="match status" value="1"/>
</dbReference>
<dbReference type="InterPro" id="IPR023828">
    <property type="entry name" value="Peptidase_S8_Ser-AS"/>
</dbReference>
<dbReference type="PROSITE" id="PS00138">
    <property type="entry name" value="SUBTILASE_SER"/>
    <property type="match status" value="1"/>
</dbReference>
<dbReference type="PANTHER" id="PTHR43806">
    <property type="entry name" value="PEPTIDASE S8"/>
    <property type="match status" value="1"/>
</dbReference>
<comment type="similarity">
    <text evidence="1 8">Belongs to the peptidase S8 family.</text>
</comment>
<feature type="active site" description="Charge relay system" evidence="7 8">
    <location>
        <position position="384"/>
    </location>
</feature>
<dbReference type="GO" id="GO:0004252">
    <property type="term" value="F:serine-type endopeptidase activity"/>
    <property type="evidence" value="ECO:0007669"/>
    <property type="project" value="UniProtKB-UniRule"/>
</dbReference>
<keyword evidence="3 8" id="KW-0378">Hydrolase</keyword>
<feature type="active site" description="Charge relay system" evidence="7 8">
    <location>
        <position position="166"/>
    </location>
</feature>
<feature type="domain" description="Ricin B lectin" evidence="10">
    <location>
        <begin position="475"/>
        <end position="597"/>
    </location>
</feature>
<dbReference type="InterPro" id="IPR000209">
    <property type="entry name" value="Peptidase_S8/S53_dom"/>
</dbReference>
<dbReference type="Pfam" id="PF00652">
    <property type="entry name" value="Ricin_B_lectin"/>
    <property type="match status" value="2"/>
</dbReference>
<feature type="domain" description="Ricin B lectin" evidence="10">
    <location>
        <begin position="603"/>
        <end position="726"/>
    </location>
</feature>
<dbReference type="VEuPathDB" id="FungiDB:SPRG_15001"/>
<reference evidence="11 12" key="1">
    <citation type="journal article" date="2013" name="PLoS Genet.">
        <title>Distinctive expansion of potential virulence genes in the genome of the oomycete fish pathogen Saprolegnia parasitica.</title>
        <authorList>
            <person name="Jiang R.H."/>
            <person name="de Bruijn I."/>
            <person name="Haas B.J."/>
            <person name="Belmonte R."/>
            <person name="Lobach L."/>
            <person name="Christie J."/>
            <person name="van den Ackerveken G."/>
            <person name="Bottin A."/>
            <person name="Bulone V."/>
            <person name="Diaz-Moreno S.M."/>
            <person name="Dumas B."/>
            <person name="Fan L."/>
            <person name="Gaulin E."/>
            <person name="Govers F."/>
            <person name="Grenville-Briggs L.J."/>
            <person name="Horner N.R."/>
            <person name="Levin J.Z."/>
            <person name="Mammella M."/>
            <person name="Meijer H.J."/>
            <person name="Morris P."/>
            <person name="Nusbaum C."/>
            <person name="Oome S."/>
            <person name="Phillips A.J."/>
            <person name="van Rooyen D."/>
            <person name="Rzeszutek E."/>
            <person name="Saraiva M."/>
            <person name="Secombes C.J."/>
            <person name="Seidl M.F."/>
            <person name="Snel B."/>
            <person name="Stassen J.H."/>
            <person name="Sykes S."/>
            <person name="Tripathy S."/>
            <person name="van den Berg H."/>
            <person name="Vega-Arreguin J.C."/>
            <person name="Wawra S."/>
            <person name="Young S.K."/>
            <person name="Zeng Q."/>
            <person name="Dieguez-Uribeondo J."/>
            <person name="Russ C."/>
            <person name="Tyler B.M."/>
            <person name="van West P."/>
        </authorList>
    </citation>
    <scope>NUCLEOTIDE SEQUENCE [LARGE SCALE GENOMIC DNA]</scope>
    <source>
        <strain evidence="11 12">CBS 223.65</strain>
    </source>
</reference>